<proteinExistence type="inferred from homology"/>
<dbReference type="EMBL" id="ACGU01000040">
    <property type="protein sequence ID" value="EEJ72369.1"/>
    <property type="molecule type" value="Genomic_DNA"/>
</dbReference>
<dbReference type="PATRIC" id="fig|525365.8.peg.1540"/>
<dbReference type="Pfam" id="PF06782">
    <property type="entry name" value="UPF0236"/>
    <property type="match status" value="1"/>
</dbReference>
<name>C2EM92_9LACO</name>
<gene>
    <name evidence="2" type="ORF">HMPREF0548_0788</name>
</gene>
<dbReference type="Proteomes" id="UP000005583">
    <property type="component" value="Unassembled WGS sequence"/>
</dbReference>
<keyword evidence="3" id="KW-1185">Reference proteome</keyword>
<dbReference type="STRING" id="525365.HMPREF0548_0788"/>
<dbReference type="InterPro" id="IPR009620">
    <property type="entry name" value="UPF0236"/>
</dbReference>
<protein>
    <submittedName>
        <fullName evidence="2">Uncharacterized protein</fullName>
    </submittedName>
</protein>
<sequence>MAQALEQVDDSLVEETKQQGFQIEKKNKRSITTAFGEVSYYRRRYICPGKQALYPLDKLMGYDCYKRYSVLAVKDILEVSAVATYRNTVLVVNALSCSNISHSQVGKLIIQTGKQIKEQQEAEDRYDQAERKRKAPVLYLEGDGVVIKGTKKRLEFHRYQICEGIINIKQDQTQASACQGVCFFKPFRCFTGNQRVFN</sequence>
<comment type="caution">
    <text evidence="2">The sequence shown here is derived from an EMBL/GenBank/DDBJ whole genome shotgun (WGS) entry which is preliminary data.</text>
</comment>
<evidence type="ECO:0000313" key="3">
    <source>
        <dbReference type="Proteomes" id="UP000005583"/>
    </source>
</evidence>
<comment type="similarity">
    <text evidence="1">Belongs to the UPF0236 family.</text>
</comment>
<evidence type="ECO:0000313" key="2">
    <source>
        <dbReference type="EMBL" id="EEJ72369.1"/>
    </source>
</evidence>
<dbReference type="eggNOG" id="ENOG5032QXP">
    <property type="taxonomic scope" value="Bacteria"/>
</dbReference>
<accession>C2EM92</accession>
<dbReference type="AlphaFoldDB" id="C2EM92"/>
<reference evidence="2 3" key="1">
    <citation type="submission" date="2009-01" db="EMBL/GenBank/DDBJ databases">
        <authorList>
            <person name="Qin X."/>
            <person name="Bachman B."/>
            <person name="Battles P."/>
            <person name="Bell A."/>
            <person name="Bess C."/>
            <person name="Bickham C."/>
            <person name="Chaboub L."/>
            <person name="Chen D."/>
            <person name="Coyle M."/>
            <person name="Deiros D.R."/>
            <person name="Dinh H."/>
            <person name="Forbes L."/>
            <person name="Fowler G."/>
            <person name="Francisco L."/>
            <person name="Fu Q."/>
            <person name="Gubbala S."/>
            <person name="Hale W."/>
            <person name="Han Y."/>
            <person name="Hemphill L."/>
            <person name="Highlander S.K."/>
            <person name="Hirani K."/>
            <person name="Hogues M."/>
            <person name="Jackson L."/>
            <person name="Jakkamsetti A."/>
            <person name="Javaid M."/>
            <person name="Jiang H."/>
            <person name="Korchina V."/>
            <person name="Kovar C."/>
            <person name="Lara F."/>
            <person name="Lee S."/>
            <person name="Mata R."/>
            <person name="Mathew T."/>
            <person name="Moen C."/>
            <person name="Morales K."/>
            <person name="Munidasa M."/>
            <person name="Nazareth L."/>
            <person name="Ngo R."/>
            <person name="Nguyen L."/>
            <person name="Okwuonu G."/>
            <person name="Ongeri F."/>
            <person name="Patil S."/>
            <person name="Petrosino J."/>
            <person name="Pham C."/>
            <person name="Pham P."/>
            <person name="Pu L.-L."/>
            <person name="Puazo M."/>
            <person name="Raj R."/>
            <person name="Reid J."/>
            <person name="Rouhana J."/>
            <person name="Saada N."/>
            <person name="Shang Y."/>
            <person name="Simmons D."/>
            <person name="Thornton R."/>
            <person name="Warren J."/>
            <person name="Weissenberger G."/>
            <person name="Zhang J."/>
            <person name="Zhang L."/>
            <person name="Zhou C."/>
            <person name="Zhu D."/>
            <person name="Muzny D."/>
            <person name="Worley K."/>
            <person name="Gibbs R."/>
        </authorList>
    </citation>
    <scope>NUCLEOTIDE SEQUENCE [LARGE SCALE GENOMIC DNA]</scope>
    <source>
        <strain evidence="2 3">DSM 16047</strain>
    </source>
</reference>
<dbReference type="HOGENOM" id="CLU_040782_2_0_9"/>
<organism evidence="2 3">
    <name type="scientific">Lactobacillus ultunensis DSM 16047</name>
    <dbReference type="NCBI Taxonomy" id="525365"/>
    <lineage>
        <taxon>Bacteria</taxon>
        <taxon>Bacillati</taxon>
        <taxon>Bacillota</taxon>
        <taxon>Bacilli</taxon>
        <taxon>Lactobacillales</taxon>
        <taxon>Lactobacillaceae</taxon>
        <taxon>Lactobacillus</taxon>
    </lineage>
</organism>
<evidence type="ECO:0000256" key="1">
    <source>
        <dbReference type="ARBA" id="ARBA00006539"/>
    </source>
</evidence>